<feature type="domain" description="HTH lysR-type" evidence="5">
    <location>
        <begin position="98"/>
        <end position="155"/>
    </location>
</feature>
<dbReference type="GO" id="GO:0003700">
    <property type="term" value="F:DNA-binding transcription factor activity"/>
    <property type="evidence" value="ECO:0007669"/>
    <property type="project" value="InterPro"/>
</dbReference>
<dbReference type="Pfam" id="PF03466">
    <property type="entry name" value="LysR_substrate"/>
    <property type="match status" value="1"/>
</dbReference>
<protein>
    <submittedName>
        <fullName evidence="6">HTH-type transcriptional regulator GbpR</fullName>
    </submittedName>
</protein>
<accession>A0A222E4G4</accession>
<dbReference type="SUPFAM" id="SSF53850">
    <property type="entry name" value="Periplasmic binding protein-like II"/>
    <property type="match status" value="1"/>
</dbReference>
<dbReference type="OrthoDB" id="9803030at2"/>
<dbReference type="InterPro" id="IPR000847">
    <property type="entry name" value="LysR_HTH_N"/>
</dbReference>
<dbReference type="InterPro" id="IPR005119">
    <property type="entry name" value="LysR_subst-bd"/>
</dbReference>
<dbReference type="SUPFAM" id="SSF46785">
    <property type="entry name" value="Winged helix' DNA-binding domain"/>
    <property type="match status" value="2"/>
</dbReference>
<keyword evidence="2" id="KW-0805">Transcription regulation</keyword>
<feature type="domain" description="HTH lysR-type" evidence="5">
    <location>
        <begin position="9"/>
        <end position="66"/>
    </location>
</feature>
<proteinExistence type="inferred from homology"/>
<dbReference type="PANTHER" id="PTHR30126:SF98">
    <property type="entry name" value="HTH-TYPE TRANSCRIPTIONAL ACTIVATOR BAUR"/>
    <property type="match status" value="1"/>
</dbReference>
<organism evidence="6 7">
    <name type="scientific">Antarctobacter heliothermus</name>
    <dbReference type="NCBI Taxonomy" id="74033"/>
    <lineage>
        <taxon>Bacteria</taxon>
        <taxon>Pseudomonadati</taxon>
        <taxon>Pseudomonadota</taxon>
        <taxon>Alphaproteobacteria</taxon>
        <taxon>Rhodobacterales</taxon>
        <taxon>Roseobacteraceae</taxon>
        <taxon>Antarctobacter</taxon>
    </lineage>
</organism>
<dbReference type="KEGG" id="aht:ANTHELSMS3_02417"/>
<keyword evidence="3" id="KW-0238">DNA-binding</keyword>
<dbReference type="Gene3D" id="1.10.10.10">
    <property type="entry name" value="Winged helix-like DNA-binding domain superfamily/Winged helix DNA-binding domain"/>
    <property type="match status" value="2"/>
</dbReference>
<evidence type="ECO:0000256" key="2">
    <source>
        <dbReference type="ARBA" id="ARBA00023015"/>
    </source>
</evidence>
<evidence type="ECO:0000256" key="3">
    <source>
        <dbReference type="ARBA" id="ARBA00023125"/>
    </source>
</evidence>
<evidence type="ECO:0000256" key="1">
    <source>
        <dbReference type="ARBA" id="ARBA00009437"/>
    </source>
</evidence>
<dbReference type="InterPro" id="IPR036390">
    <property type="entry name" value="WH_DNA-bd_sf"/>
</dbReference>
<dbReference type="InterPro" id="IPR036388">
    <property type="entry name" value="WH-like_DNA-bd_sf"/>
</dbReference>
<evidence type="ECO:0000313" key="7">
    <source>
        <dbReference type="Proteomes" id="UP000203589"/>
    </source>
</evidence>
<evidence type="ECO:0000256" key="4">
    <source>
        <dbReference type="ARBA" id="ARBA00023163"/>
    </source>
</evidence>
<keyword evidence="4" id="KW-0804">Transcription</keyword>
<reference evidence="6 7" key="1">
    <citation type="submission" date="2017-07" db="EMBL/GenBank/DDBJ databases">
        <title>Genome Sequence of Antarctobacter heliothermus Strain SMS3 Isolated from a culture of the Diatom Skeletonema marinoi.</title>
        <authorList>
            <person name="Topel M."/>
            <person name="Pinder M.I.M."/>
            <person name="Johansson O.N."/>
            <person name="Kourtchenko O."/>
            <person name="Godhe A."/>
            <person name="Clarke A.K."/>
        </authorList>
    </citation>
    <scope>NUCLEOTIDE SEQUENCE [LARGE SCALE GENOMIC DNA]</scope>
    <source>
        <strain evidence="6 7">SMS3</strain>
    </source>
</reference>
<evidence type="ECO:0000313" key="6">
    <source>
        <dbReference type="EMBL" id="ASP21085.1"/>
    </source>
</evidence>
<dbReference type="Pfam" id="PF00126">
    <property type="entry name" value="HTH_1"/>
    <property type="match status" value="2"/>
</dbReference>
<comment type="similarity">
    <text evidence="1">Belongs to the LysR transcriptional regulatory family.</text>
</comment>
<gene>
    <name evidence="6" type="ORF">ANTHELSMS3_02417</name>
</gene>
<dbReference type="Proteomes" id="UP000203589">
    <property type="component" value="Chromosome"/>
</dbReference>
<dbReference type="AlphaFoldDB" id="A0A222E4G4"/>
<dbReference type="GO" id="GO:0000976">
    <property type="term" value="F:transcription cis-regulatory region binding"/>
    <property type="evidence" value="ECO:0007669"/>
    <property type="project" value="TreeGrafter"/>
</dbReference>
<keyword evidence="7" id="KW-1185">Reference proteome</keyword>
<sequence length="396" mass="42864">MPTKQVIPRNLRHLRLLPAIADTRSLTGAAQFHGLSQTAVTHALHKLEAAVGSPLFERSSTGAFPTDRGAVLLARVRRALDRLDPALESMAAGLSRVVTQSQLIALIATADNGNVTLAARRLGLSQPTVQRAITDLERAAARPLFDRAASGLVPRRACLTLCRAARLAFAELDQAEADLAEFDGRIGGRIVVGALPLCRSNLLPSVLVAFQKERPGIPISVLDGRYDDLLAGLVSGKIDMILGALRDPPPMAEVEQRPLFEDRLCFVAGPDHPMTRGPSPSIDALAQKTWIVPRQEAPSRHQFESFFQNRGMAPPRNVIESGSVLLMRETLRQSDMLGCVSGGQAAAEIRQGLMVKLVVQPDVPARPIGLTFRSCWFPTAIQGRFLDLVHDCSSKL</sequence>
<dbReference type="RefSeq" id="WP_094035046.1">
    <property type="nucleotide sequence ID" value="NZ_CP022540.1"/>
</dbReference>
<dbReference type="EMBL" id="CP022540">
    <property type="protein sequence ID" value="ASP21085.1"/>
    <property type="molecule type" value="Genomic_DNA"/>
</dbReference>
<dbReference type="PANTHER" id="PTHR30126">
    <property type="entry name" value="HTH-TYPE TRANSCRIPTIONAL REGULATOR"/>
    <property type="match status" value="1"/>
</dbReference>
<name>A0A222E4G4_9RHOB</name>
<dbReference type="Gene3D" id="3.40.190.290">
    <property type="match status" value="1"/>
</dbReference>
<dbReference type="PROSITE" id="PS50931">
    <property type="entry name" value="HTH_LYSR"/>
    <property type="match status" value="2"/>
</dbReference>
<evidence type="ECO:0000259" key="5">
    <source>
        <dbReference type="PROSITE" id="PS50931"/>
    </source>
</evidence>